<dbReference type="AlphaFoldDB" id="A0A8S3WE87"/>
<feature type="region of interest" description="Disordered" evidence="1">
    <location>
        <begin position="178"/>
        <end position="208"/>
    </location>
</feature>
<keyword evidence="2" id="KW-0732">Signal</keyword>
<dbReference type="Proteomes" id="UP000691718">
    <property type="component" value="Unassembled WGS sequence"/>
</dbReference>
<protein>
    <submittedName>
        <fullName evidence="3">(apollo) hypothetical protein</fullName>
    </submittedName>
</protein>
<evidence type="ECO:0000313" key="3">
    <source>
        <dbReference type="EMBL" id="CAG4955108.1"/>
    </source>
</evidence>
<evidence type="ECO:0000313" key="4">
    <source>
        <dbReference type="Proteomes" id="UP000691718"/>
    </source>
</evidence>
<organism evidence="3 4">
    <name type="scientific">Parnassius apollo</name>
    <name type="common">Apollo butterfly</name>
    <name type="synonym">Papilio apollo</name>
    <dbReference type="NCBI Taxonomy" id="110799"/>
    <lineage>
        <taxon>Eukaryota</taxon>
        <taxon>Metazoa</taxon>
        <taxon>Ecdysozoa</taxon>
        <taxon>Arthropoda</taxon>
        <taxon>Hexapoda</taxon>
        <taxon>Insecta</taxon>
        <taxon>Pterygota</taxon>
        <taxon>Neoptera</taxon>
        <taxon>Endopterygota</taxon>
        <taxon>Lepidoptera</taxon>
        <taxon>Glossata</taxon>
        <taxon>Ditrysia</taxon>
        <taxon>Papilionoidea</taxon>
        <taxon>Papilionidae</taxon>
        <taxon>Parnassiinae</taxon>
        <taxon>Parnassini</taxon>
        <taxon>Parnassius</taxon>
        <taxon>Parnassius</taxon>
    </lineage>
</organism>
<comment type="caution">
    <text evidence="3">The sequence shown here is derived from an EMBL/GenBank/DDBJ whole genome shotgun (WGS) entry which is preliminary data.</text>
</comment>
<gene>
    <name evidence="3" type="ORF">PAPOLLO_LOCUS5233</name>
</gene>
<keyword evidence="4" id="KW-1185">Reference proteome</keyword>
<accession>A0A8S3WE87</accession>
<name>A0A8S3WE87_PARAO</name>
<dbReference type="EMBL" id="CAJQZP010000295">
    <property type="protein sequence ID" value="CAG4955108.1"/>
    <property type="molecule type" value="Genomic_DNA"/>
</dbReference>
<sequence>MARIIFVLIGILATQNVNCAPSDTIDEKLDSEHDEPALNDKSYSILHNNEKVYGEKLEVHRQKRTFLDISHNYPPYYVPHSNIRLHLQKLQEKLQNKVKLPYHPPPLPNVFPVYEPNRVSQVPGSRNPVTSYETTTQAAKSTYVNINPQNKTVPALHNGPPEIEDERQIWGLVINNTATDRDDNDHDNDNNDDNDDKKKYYSNRWTWK</sequence>
<evidence type="ECO:0000256" key="1">
    <source>
        <dbReference type="SAM" id="MobiDB-lite"/>
    </source>
</evidence>
<feature type="signal peptide" evidence="2">
    <location>
        <begin position="1"/>
        <end position="19"/>
    </location>
</feature>
<dbReference type="OrthoDB" id="7474469at2759"/>
<reference evidence="3" key="1">
    <citation type="submission" date="2021-04" db="EMBL/GenBank/DDBJ databases">
        <authorList>
            <person name="Tunstrom K."/>
        </authorList>
    </citation>
    <scope>NUCLEOTIDE SEQUENCE</scope>
</reference>
<feature type="compositionally biased region" description="Basic and acidic residues" evidence="1">
    <location>
        <begin position="179"/>
        <end position="199"/>
    </location>
</feature>
<feature type="chain" id="PRO_5035853439" evidence="2">
    <location>
        <begin position="20"/>
        <end position="208"/>
    </location>
</feature>
<evidence type="ECO:0000256" key="2">
    <source>
        <dbReference type="SAM" id="SignalP"/>
    </source>
</evidence>
<proteinExistence type="predicted"/>